<accession>A0ABD1L424</accession>
<dbReference type="AlphaFoldDB" id="A0ABD1L424"/>
<protein>
    <submittedName>
        <fullName evidence="1">Uncharacterized protein</fullName>
    </submittedName>
</protein>
<gene>
    <name evidence="1" type="ORF">Fmac_032140</name>
</gene>
<dbReference type="Proteomes" id="UP001603857">
    <property type="component" value="Unassembled WGS sequence"/>
</dbReference>
<evidence type="ECO:0000313" key="2">
    <source>
        <dbReference type="Proteomes" id="UP001603857"/>
    </source>
</evidence>
<reference evidence="1 2" key="1">
    <citation type="submission" date="2024-08" db="EMBL/GenBank/DDBJ databases">
        <title>Insights into the chromosomal genome structure of Flemingia macrophylla.</title>
        <authorList>
            <person name="Ding Y."/>
            <person name="Zhao Y."/>
            <person name="Bi W."/>
            <person name="Wu M."/>
            <person name="Zhao G."/>
            <person name="Gong Y."/>
            <person name="Li W."/>
            <person name="Zhang P."/>
        </authorList>
    </citation>
    <scope>NUCLEOTIDE SEQUENCE [LARGE SCALE GENOMIC DNA]</scope>
    <source>
        <strain evidence="1">DYQJB</strain>
        <tissue evidence="1">Leaf</tissue>
    </source>
</reference>
<proteinExistence type="predicted"/>
<evidence type="ECO:0000313" key="1">
    <source>
        <dbReference type="EMBL" id="KAL2318264.1"/>
    </source>
</evidence>
<organism evidence="1 2">
    <name type="scientific">Flemingia macrophylla</name>
    <dbReference type="NCBI Taxonomy" id="520843"/>
    <lineage>
        <taxon>Eukaryota</taxon>
        <taxon>Viridiplantae</taxon>
        <taxon>Streptophyta</taxon>
        <taxon>Embryophyta</taxon>
        <taxon>Tracheophyta</taxon>
        <taxon>Spermatophyta</taxon>
        <taxon>Magnoliopsida</taxon>
        <taxon>eudicotyledons</taxon>
        <taxon>Gunneridae</taxon>
        <taxon>Pentapetalae</taxon>
        <taxon>rosids</taxon>
        <taxon>fabids</taxon>
        <taxon>Fabales</taxon>
        <taxon>Fabaceae</taxon>
        <taxon>Papilionoideae</taxon>
        <taxon>50 kb inversion clade</taxon>
        <taxon>NPAAA clade</taxon>
        <taxon>indigoferoid/millettioid clade</taxon>
        <taxon>Phaseoleae</taxon>
        <taxon>Flemingia</taxon>
    </lineage>
</organism>
<comment type="caution">
    <text evidence="1">The sequence shown here is derived from an EMBL/GenBank/DDBJ whole genome shotgun (WGS) entry which is preliminary data.</text>
</comment>
<sequence length="108" mass="12137">MYFKKMKFSFSSEMKTGYYLPCTEVSAKAMLSVTQLVTALLVFLGLVLIVRGVNAARDTSSSISTMFVFVAIIKAACESLLNGGCEDYRFGDYSYWLSRKRISKLKQD</sequence>
<dbReference type="EMBL" id="JBGMDY010000011">
    <property type="protein sequence ID" value="KAL2318264.1"/>
    <property type="molecule type" value="Genomic_DNA"/>
</dbReference>
<name>A0ABD1L424_9FABA</name>
<keyword evidence="2" id="KW-1185">Reference proteome</keyword>